<protein>
    <submittedName>
        <fullName evidence="3">DUF1611 domain-containing protein</fullName>
    </submittedName>
</protein>
<dbReference type="InterPro" id="IPR011669">
    <property type="entry name" value="DgcN-like"/>
</dbReference>
<dbReference type="InterPro" id="IPR035402">
    <property type="entry name" value="DgcN-like_N"/>
</dbReference>
<proteinExistence type="predicted"/>
<evidence type="ECO:0000259" key="1">
    <source>
        <dbReference type="Pfam" id="PF07755"/>
    </source>
</evidence>
<dbReference type="InterPro" id="IPR027417">
    <property type="entry name" value="P-loop_NTPase"/>
</dbReference>
<dbReference type="InterPro" id="IPR035086">
    <property type="entry name" value="DgcN-like_C"/>
</dbReference>
<evidence type="ECO:0000313" key="4">
    <source>
        <dbReference type="Proteomes" id="UP000598971"/>
    </source>
</evidence>
<accession>A0A8J8FF56</accession>
<organism evidence="3 4">
    <name type="scientific">Limnovirga soli</name>
    <dbReference type="NCBI Taxonomy" id="2656915"/>
    <lineage>
        <taxon>Bacteria</taxon>
        <taxon>Pseudomonadati</taxon>
        <taxon>Bacteroidota</taxon>
        <taxon>Chitinophagia</taxon>
        <taxon>Chitinophagales</taxon>
        <taxon>Chitinophagaceae</taxon>
        <taxon>Limnovirga</taxon>
    </lineage>
</organism>
<dbReference type="Gene3D" id="3.40.50.720">
    <property type="entry name" value="NAD(P)-binding Rossmann-like Domain"/>
    <property type="match status" value="1"/>
</dbReference>
<sequence length="352" mass="38312">MINHILPKAIVLTDGILHESDAKTAHGLIRATDRYTIAAVIDERHAGKDAGEVLDGIHRNIPIYASVQEALAQINDISYAIIGIATVGGILPDRFIPIIETCIKAGMHIVNGLHDYLSEKPALAAQALANGVELIDVRKPKQRKDLHFWTGDIFTVKAPIIAVIGTDCALGKRTTCRLLQQACAAHNINAQMIYTGQTGWLQGGRYGFIFDSTLNDFISGELEHAIVSCYRETNAAVIFIEGQAALRNPSGPCGSEMLVSGNARRVILVHAPKREHYDHIPAWGAIPSVASEIALIRQYGAEVIALALNTEHCTTEEAIAFQLQYEKELGIPVLLPLQQGVDKLIPFIQTII</sequence>
<dbReference type="SUPFAM" id="SSF52540">
    <property type="entry name" value="P-loop containing nucleoside triphosphate hydrolases"/>
    <property type="match status" value="1"/>
</dbReference>
<dbReference type="PANTHER" id="PTHR40690:SF1">
    <property type="entry name" value="DUF1611 DOMAIN-CONTAINING PROTEIN"/>
    <property type="match status" value="1"/>
</dbReference>
<dbReference type="Proteomes" id="UP000598971">
    <property type="component" value="Unassembled WGS sequence"/>
</dbReference>
<dbReference type="Pfam" id="PF17396">
    <property type="entry name" value="DUF1611_N"/>
    <property type="match status" value="1"/>
</dbReference>
<feature type="domain" description="D-glutamate N-acetyltransferase-like N-terminal" evidence="2">
    <location>
        <begin position="44"/>
        <end position="140"/>
    </location>
</feature>
<dbReference type="PIRSF" id="PIRSF026760">
    <property type="entry name" value="UCP026760"/>
    <property type="match status" value="1"/>
</dbReference>
<evidence type="ECO:0000259" key="2">
    <source>
        <dbReference type="Pfam" id="PF17396"/>
    </source>
</evidence>
<comment type="caution">
    <text evidence="3">The sequence shown here is derived from an EMBL/GenBank/DDBJ whole genome shotgun (WGS) entry which is preliminary data.</text>
</comment>
<dbReference type="Pfam" id="PF07755">
    <property type="entry name" value="DUF1611"/>
    <property type="match status" value="1"/>
</dbReference>
<name>A0A8J8FF56_9BACT</name>
<dbReference type="AlphaFoldDB" id="A0A8J8FF56"/>
<dbReference type="PANTHER" id="PTHR40690">
    <property type="entry name" value="GLL3100 PROTEIN"/>
    <property type="match status" value="1"/>
</dbReference>
<gene>
    <name evidence="3" type="ORF">GD597_09395</name>
</gene>
<dbReference type="Gene3D" id="3.40.50.300">
    <property type="entry name" value="P-loop containing nucleotide triphosphate hydrolases"/>
    <property type="match status" value="1"/>
</dbReference>
<reference evidence="3" key="1">
    <citation type="submission" date="2019-10" db="EMBL/GenBank/DDBJ databases">
        <title>Draft genome sequence of Panacibacter sp. KCS-6.</title>
        <authorList>
            <person name="Yim K.J."/>
        </authorList>
    </citation>
    <scope>NUCLEOTIDE SEQUENCE</scope>
    <source>
        <strain evidence="3">KCS-6</strain>
    </source>
</reference>
<keyword evidence="4" id="KW-1185">Reference proteome</keyword>
<dbReference type="EMBL" id="WHPF01000006">
    <property type="protein sequence ID" value="NNV55673.1"/>
    <property type="molecule type" value="Genomic_DNA"/>
</dbReference>
<dbReference type="RefSeq" id="WP_171607606.1">
    <property type="nucleotide sequence ID" value="NZ_WHPF01000006.1"/>
</dbReference>
<evidence type="ECO:0000313" key="3">
    <source>
        <dbReference type="EMBL" id="NNV55673.1"/>
    </source>
</evidence>
<feature type="domain" description="D-glutamate N-acetyltransferase-like C-terminal" evidence="1">
    <location>
        <begin position="147"/>
        <end position="344"/>
    </location>
</feature>